<reference evidence="2 3" key="1">
    <citation type="submission" date="2024-01" db="EMBL/GenBank/DDBJ databases">
        <title>Complete genome of Cladobotryum mycophilum ATHUM6906.</title>
        <authorList>
            <person name="Christinaki A.C."/>
            <person name="Myridakis A.I."/>
            <person name="Kouvelis V.N."/>
        </authorList>
    </citation>
    <scope>NUCLEOTIDE SEQUENCE [LARGE SCALE GENOMIC DNA]</scope>
    <source>
        <strain evidence="2 3">ATHUM6906</strain>
    </source>
</reference>
<name>A0ABR0SAB1_9HYPO</name>
<dbReference type="Proteomes" id="UP001338125">
    <property type="component" value="Unassembled WGS sequence"/>
</dbReference>
<accession>A0ABR0SAB1</accession>
<protein>
    <recommendedName>
        <fullName evidence="1">F-box domain-containing protein</fullName>
    </recommendedName>
</protein>
<gene>
    <name evidence="2" type="ORF">PT974_10082</name>
</gene>
<evidence type="ECO:0000313" key="2">
    <source>
        <dbReference type="EMBL" id="KAK5988596.1"/>
    </source>
</evidence>
<comment type="caution">
    <text evidence="2">The sequence shown here is derived from an EMBL/GenBank/DDBJ whole genome shotgun (WGS) entry which is preliminary data.</text>
</comment>
<keyword evidence="3" id="KW-1185">Reference proteome</keyword>
<evidence type="ECO:0000259" key="1">
    <source>
        <dbReference type="Pfam" id="PF00646"/>
    </source>
</evidence>
<dbReference type="InterPro" id="IPR001810">
    <property type="entry name" value="F-box_dom"/>
</dbReference>
<organism evidence="2 3">
    <name type="scientific">Cladobotryum mycophilum</name>
    <dbReference type="NCBI Taxonomy" id="491253"/>
    <lineage>
        <taxon>Eukaryota</taxon>
        <taxon>Fungi</taxon>
        <taxon>Dikarya</taxon>
        <taxon>Ascomycota</taxon>
        <taxon>Pezizomycotina</taxon>
        <taxon>Sordariomycetes</taxon>
        <taxon>Hypocreomycetidae</taxon>
        <taxon>Hypocreales</taxon>
        <taxon>Hypocreaceae</taxon>
        <taxon>Cladobotryum</taxon>
    </lineage>
</organism>
<dbReference type="EMBL" id="JAVFKD010000015">
    <property type="protein sequence ID" value="KAK5988596.1"/>
    <property type="molecule type" value="Genomic_DNA"/>
</dbReference>
<sequence length="335" mass="38676">MQYQASTRADVLVDEPQTPPGRIQDSLILQLPVELIHQVSQGLPLENQIVLSQTCSAFKNILDCTRDENKGLSRIQRIRFLSAISRSMPDKWVCIDCLKLHRIWGTDVPSIRYQNRCPKARPLDGDDFFIGSFELAHRHLQTTLKLSRLVETKPEYRAQLDRLLEPHHCNSTHMPWDDTASTSRFSVYPKVVDGKYLLHCVWRQESELSYQIQQFAPLTCPPLCRHQLFPEPEWPHFEVASPESPAYSEYAFIRAIRDAYRKPGVEVRDACAGCATDFAVRVWRGSIAVDAWMDLGPEGTAMDWDWRVFVHGYVYKAVAEVPHIPNRVRELYEKK</sequence>
<proteinExistence type="predicted"/>
<dbReference type="Pfam" id="PF00646">
    <property type="entry name" value="F-box"/>
    <property type="match status" value="1"/>
</dbReference>
<evidence type="ECO:0000313" key="3">
    <source>
        <dbReference type="Proteomes" id="UP001338125"/>
    </source>
</evidence>
<feature type="domain" description="F-box" evidence="1">
    <location>
        <begin position="28"/>
        <end position="63"/>
    </location>
</feature>